<accession>A0AAV2QPB2</accession>
<feature type="region of interest" description="Disordered" evidence="1">
    <location>
        <begin position="322"/>
        <end position="420"/>
    </location>
</feature>
<comment type="caution">
    <text evidence="2">The sequence shown here is derived from an EMBL/GenBank/DDBJ whole genome shotgun (WGS) entry which is preliminary data.</text>
</comment>
<name>A0AAV2QPB2_MEGNR</name>
<organism evidence="2 3">
    <name type="scientific">Meganyctiphanes norvegica</name>
    <name type="common">Northern krill</name>
    <name type="synonym">Thysanopoda norvegica</name>
    <dbReference type="NCBI Taxonomy" id="48144"/>
    <lineage>
        <taxon>Eukaryota</taxon>
        <taxon>Metazoa</taxon>
        <taxon>Ecdysozoa</taxon>
        <taxon>Arthropoda</taxon>
        <taxon>Crustacea</taxon>
        <taxon>Multicrustacea</taxon>
        <taxon>Malacostraca</taxon>
        <taxon>Eumalacostraca</taxon>
        <taxon>Eucarida</taxon>
        <taxon>Euphausiacea</taxon>
        <taxon>Euphausiidae</taxon>
        <taxon>Meganyctiphanes</taxon>
    </lineage>
</organism>
<gene>
    <name evidence="2" type="ORF">MNOR_LOCUS15202</name>
</gene>
<proteinExistence type="predicted"/>
<feature type="compositionally biased region" description="Low complexity" evidence="1">
    <location>
        <begin position="206"/>
        <end position="236"/>
    </location>
</feature>
<dbReference type="EMBL" id="CAXKWB010009411">
    <property type="protein sequence ID" value="CAL4094663.1"/>
    <property type="molecule type" value="Genomic_DNA"/>
</dbReference>
<reference evidence="2 3" key="1">
    <citation type="submission" date="2024-05" db="EMBL/GenBank/DDBJ databases">
        <authorList>
            <person name="Wallberg A."/>
        </authorList>
    </citation>
    <scope>NUCLEOTIDE SEQUENCE [LARGE SCALE GENOMIC DNA]</scope>
</reference>
<evidence type="ECO:0000313" key="2">
    <source>
        <dbReference type="EMBL" id="CAL4094663.1"/>
    </source>
</evidence>
<evidence type="ECO:0000313" key="3">
    <source>
        <dbReference type="Proteomes" id="UP001497623"/>
    </source>
</evidence>
<feature type="compositionally biased region" description="Low complexity" evidence="1">
    <location>
        <begin position="272"/>
        <end position="281"/>
    </location>
</feature>
<feature type="region of interest" description="Disordered" evidence="1">
    <location>
        <begin position="188"/>
        <end position="298"/>
    </location>
</feature>
<feature type="compositionally biased region" description="Polar residues" evidence="1">
    <location>
        <begin position="243"/>
        <end position="258"/>
    </location>
</feature>
<dbReference type="AlphaFoldDB" id="A0AAV2QPB2"/>
<protein>
    <submittedName>
        <fullName evidence="2">Uncharacterized protein</fullName>
    </submittedName>
</protein>
<feature type="non-terminal residue" evidence="2">
    <location>
        <position position="420"/>
    </location>
</feature>
<feature type="compositionally biased region" description="Basic and acidic residues" evidence="1">
    <location>
        <begin position="400"/>
        <end position="410"/>
    </location>
</feature>
<feature type="region of interest" description="Disordered" evidence="1">
    <location>
        <begin position="1"/>
        <end position="21"/>
    </location>
</feature>
<keyword evidence="3" id="KW-1185">Reference proteome</keyword>
<feature type="compositionally biased region" description="Low complexity" evidence="1">
    <location>
        <begin position="349"/>
        <end position="378"/>
    </location>
</feature>
<feature type="compositionally biased region" description="Polar residues" evidence="1">
    <location>
        <begin position="196"/>
        <end position="205"/>
    </location>
</feature>
<dbReference type="Proteomes" id="UP001497623">
    <property type="component" value="Unassembled WGS sequence"/>
</dbReference>
<sequence>MEAQNFFGFDASGPDDESGEGIIDEEYDALNDETFGAAVGGDWERDHEQMATITEAGRSQRHRNHQQMRDGLAFEEVAAGLSRLGQSSSPMNIMGGYQHHPNAGGGHPGGHMGGILGGPDIAGSPSSIWAPSPGLDKLISPVNHESSIVGSPGSLNHIGGMGQMNHVGLGNLGLPSIKTVAELEDEMKLQQHRHNASTTMPPTINQQQQQQQQHQLNQQQQQQQHNQQQLQQQQQQFGLHRQGSFNGIPNNRNNQFNTRHQRPFGNQGAYLGPTQGTQHQHGSGGPPHHHINNHHPQQQQRFINNFPNNKGPFNHHNQFHLPPGGGPGGPLHHMSNHHHHHGSNHDGFNNYNNQHHNYHHNLQQQQQQQQQHPMHPNNRNGDGRYFSHNGYDVGRNGNGFDRRNFDRRSFDQNGRFEQGK</sequence>
<evidence type="ECO:0000256" key="1">
    <source>
        <dbReference type="SAM" id="MobiDB-lite"/>
    </source>
</evidence>